<organism evidence="1 2">
    <name type="scientific">Pseudoalteromonas denitrificans DSM 6059</name>
    <dbReference type="NCBI Taxonomy" id="1123010"/>
    <lineage>
        <taxon>Bacteria</taxon>
        <taxon>Pseudomonadati</taxon>
        <taxon>Pseudomonadota</taxon>
        <taxon>Gammaproteobacteria</taxon>
        <taxon>Alteromonadales</taxon>
        <taxon>Pseudoalteromonadaceae</taxon>
        <taxon>Pseudoalteromonas</taxon>
    </lineage>
</organism>
<gene>
    <name evidence="1" type="ORF">SAMN02745724_01026</name>
</gene>
<dbReference type="STRING" id="1123010.SAMN02745724_01026"/>
<dbReference type="Proteomes" id="UP000198862">
    <property type="component" value="Unassembled WGS sequence"/>
</dbReference>
<dbReference type="EMBL" id="FOLO01000005">
    <property type="protein sequence ID" value="SFC14893.1"/>
    <property type="molecule type" value="Genomic_DNA"/>
</dbReference>
<accession>A0A1I1H0F4</accession>
<reference evidence="1 2" key="1">
    <citation type="submission" date="2016-10" db="EMBL/GenBank/DDBJ databases">
        <authorList>
            <person name="de Groot N.N."/>
        </authorList>
    </citation>
    <scope>NUCLEOTIDE SEQUENCE [LARGE SCALE GENOMIC DNA]</scope>
    <source>
        <strain evidence="1 2">DSM 6059</strain>
    </source>
</reference>
<evidence type="ECO:0000313" key="2">
    <source>
        <dbReference type="Proteomes" id="UP000198862"/>
    </source>
</evidence>
<protein>
    <recommendedName>
        <fullName evidence="3">Lipoprotein</fullName>
    </recommendedName>
</protein>
<dbReference type="RefSeq" id="WP_091980974.1">
    <property type="nucleotide sequence ID" value="NZ_FOLO01000005.1"/>
</dbReference>
<evidence type="ECO:0000313" key="1">
    <source>
        <dbReference type="EMBL" id="SFC14893.1"/>
    </source>
</evidence>
<sequence length="168" mass="18986">MKSPFLLVAGVITLSGCVNTLSQEQQTKIDNMTSCEKIQGLLESYENDFAPLKQSRVKNKYMEVWQASYNLVGENCQISKGNNNTNNYMCQQNFSEKDLAVAIYSQAVDFTKNCLKEQGWRIKTENNKGSVRTTFFLNESSPSLSIHSGKTLAKLNDVWMTSFEVGKR</sequence>
<keyword evidence="2" id="KW-1185">Reference proteome</keyword>
<dbReference type="OrthoDB" id="6313790at2"/>
<proteinExistence type="predicted"/>
<evidence type="ECO:0008006" key="3">
    <source>
        <dbReference type="Google" id="ProtNLM"/>
    </source>
</evidence>
<name>A0A1I1H0F4_9GAMM</name>
<dbReference type="AlphaFoldDB" id="A0A1I1H0F4"/>
<dbReference type="PROSITE" id="PS51257">
    <property type="entry name" value="PROKAR_LIPOPROTEIN"/>
    <property type="match status" value="1"/>
</dbReference>